<keyword evidence="2" id="KW-1185">Reference proteome</keyword>
<reference evidence="1 2" key="1">
    <citation type="submission" date="2022-06" db="EMBL/GenBank/DDBJ databases">
        <title>Rhizosaccharibacter gen. nov. sp. nov. KSS12, endophytic bacteria isolated from sugarcane.</title>
        <authorList>
            <person name="Pitiwittayakul N."/>
        </authorList>
    </citation>
    <scope>NUCLEOTIDE SEQUENCE [LARGE SCALE GENOMIC DNA]</scope>
    <source>
        <strain evidence="1 2">KSS12</strain>
    </source>
</reference>
<dbReference type="Pfam" id="PF13704">
    <property type="entry name" value="Glyco_tranf_2_4"/>
    <property type="match status" value="1"/>
</dbReference>
<gene>
    <name evidence="1" type="ORF">NFI88_11925</name>
</gene>
<sequence length="94" mass="10455">MLAQWINHYSTPFGLSNLPVMDNGPRDRKTIDILKTAESRGMNVMWGYDTPHDFRRKGGHLGNIIKGIRDAIGGYDFALPVDCDELLAVVAPRG</sequence>
<accession>A0ABT1W0N7</accession>
<organism evidence="1 2">
    <name type="scientific">Rhizosaccharibacter radicis</name>
    <dbReference type="NCBI Taxonomy" id="2782605"/>
    <lineage>
        <taxon>Bacteria</taxon>
        <taxon>Pseudomonadati</taxon>
        <taxon>Pseudomonadota</taxon>
        <taxon>Alphaproteobacteria</taxon>
        <taxon>Acetobacterales</taxon>
        <taxon>Acetobacteraceae</taxon>
        <taxon>Rhizosaccharibacter</taxon>
    </lineage>
</organism>
<comment type="caution">
    <text evidence="1">The sequence shown here is derived from an EMBL/GenBank/DDBJ whole genome shotgun (WGS) entry which is preliminary data.</text>
</comment>
<dbReference type="RefSeq" id="WP_422920292.1">
    <property type="nucleotide sequence ID" value="NZ_JAMZEJ010000007.1"/>
</dbReference>
<proteinExistence type="predicted"/>
<name>A0ABT1W0N7_9PROT</name>
<evidence type="ECO:0000313" key="1">
    <source>
        <dbReference type="EMBL" id="MCQ8241544.1"/>
    </source>
</evidence>
<dbReference type="EMBL" id="JAMZEJ010000007">
    <property type="protein sequence ID" value="MCQ8241544.1"/>
    <property type="molecule type" value="Genomic_DNA"/>
</dbReference>
<evidence type="ECO:0000313" key="2">
    <source>
        <dbReference type="Proteomes" id="UP001524547"/>
    </source>
</evidence>
<dbReference type="Proteomes" id="UP001524547">
    <property type="component" value="Unassembled WGS sequence"/>
</dbReference>
<protein>
    <submittedName>
        <fullName evidence="1">Glycosyltransferase family 2 protein</fullName>
    </submittedName>
</protein>